<evidence type="ECO:0000256" key="2">
    <source>
        <dbReference type="ARBA" id="ARBA00011356"/>
    </source>
</evidence>
<keyword evidence="9" id="KW-0807">Transducer</keyword>
<evidence type="ECO:0000256" key="3">
    <source>
        <dbReference type="ARBA" id="ARBA00022707"/>
    </source>
</evidence>
<dbReference type="AlphaFoldDB" id="A0A2N1JHC7"/>
<evidence type="ECO:0000256" key="12">
    <source>
        <dbReference type="PIRSR" id="PIRSR601019-1"/>
    </source>
</evidence>
<feature type="binding site" evidence="13">
    <location>
        <position position="50"/>
    </location>
    <ligand>
        <name>Mg(2+)</name>
        <dbReference type="ChEBI" id="CHEBI:18420"/>
    </ligand>
</feature>
<dbReference type="GO" id="GO:0005525">
    <property type="term" value="F:GTP binding"/>
    <property type="evidence" value="ECO:0007669"/>
    <property type="project" value="UniProtKB-KW"/>
</dbReference>
<evidence type="ECO:0000256" key="9">
    <source>
        <dbReference type="ARBA" id="ARBA00023224"/>
    </source>
</evidence>
<dbReference type="Proteomes" id="UP000232875">
    <property type="component" value="Unassembled WGS sequence"/>
</dbReference>
<dbReference type="STRING" id="2020962.A0A2N1JHC7"/>
<dbReference type="SMART" id="SM00275">
    <property type="entry name" value="G_alpha"/>
    <property type="match status" value="1"/>
</dbReference>
<dbReference type="GO" id="GO:0005737">
    <property type="term" value="C:cytoplasm"/>
    <property type="evidence" value="ECO:0007669"/>
    <property type="project" value="TreeGrafter"/>
</dbReference>
<dbReference type="GO" id="GO:0010255">
    <property type="term" value="P:glucose mediated signaling pathway"/>
    <property type="evidence" value="ECO:0007669"/>
    <property type="project" value="UniProtKB-ARBA"/>
</dbReference>
<name>A0A2N1JHC7_9BASI</name>
<feature type="binding site" evidence="12">
    <location>
        <position position="309"/>
    </location>
    <ligand>
        <name>GTP</name>
        <dbReference type="ChEBI" id="CHEBI:37565"/>
    </ligand>
</feature>
<evidence type="ECO:0000256" key="13">
    <source>
        <dbReference type="PIRSR" id="PIRSR601019-2"/>
    </source>
</evidence>
<evidence type="ECO:0000256" key="6">
    <source>
        <dbReference type="ARBA" id="ARBA00022842"/>
    </source>
</evidence>
<evidence type="ECO:0000256" key="7">
    <source>
        <dbReference type="ARBA" id="ARBA00023134"/>
    </source>
</evidence>
<dbReference type="PANTHER" id="PTHR10218:SF369">
    <property type="entry name" value="GUANINE NUCLEOTIDE-BINDING PROTEIN ALPHA-2 SUBUNIT"/>
    <property type="match status" value="1"/>
</dbReference>
<evidence type="ECO:0000256" key="4">
    <source>
        <dbReference type="ARBA" id="ARBA00022723"/>
    </source>
</evidence>
<dbReference type="PROSITE" id="PS51882">
    <property type="entry name" value="G_ALPHA"/>
    <property type="match status" value="1"/>
</dbReference>
<proteinExistence type="inferred from homology"/>
<dbReference type="InterPro" id="IPR027417">
    <property type="entry name" value="P-loop_NTPase"/>
</dbReference>
<dbReference type="PANTHER" id="PTHR10218">
    <property type="entry name" value="GTP-BINDING PROTEIN ALPHA SUBUNIT"/>
    <property type="match status" value="1"/>
</dbReference>
<dbReference type="GO" id="GO:0032502">
    <property type="term" value="P:developmental process"/>
    <property type="evidence" value="ECO:0007669"/>
    <property type="project" value="UniProtKB-ARBA"/>
</dbReference>
<dbReference type="Pfam" id="PF00503">
    <property type="entry name" value="G-alpha"/>
    <property type="match status" value="1"/>
</dbReference>
<dbReference type="FunFam" id="1.10.400.10:FF:000007">
    <property type="entry name" value="Guanine nucleotide-binding protein subunit alpha"/>
    <property type="match status" value="1"/>
</dbReference>
<dbReference type="GO" id="GO:0046872">
    <property type="term" value="F:metal ion binding"/>
    <property type="evidence" value="ECO:0007669"/>
    <property type="project" value="UniProtKB-KW"/>
</dbReference>
<dbReference type="GO" id="GO:0003924">
    <property type="term" value="F:GTPase activity"/>
    <property type="evidence" value="ECO:0007669"/>
    <property type="project" value="InterPro"/>
</dbReference>
<keyword evidence="8" id="KW-0564">Palmitate</keyword>
<evidence type="ECO:0000256" key="11">
    <source>
        <dbReference type="ARBA" id="ARBA00074365"/>
    </source>
</evidence>
<evidence type="ECO:0000256" key="1">
    <source>
        <dbReference type="ARBA" id="ARBA00005804"/>
    </source>
</evidence>
<comment type="subunit">
    <text evidence="2">G proteins are composed of 3 units; alpha, beta and gamma. The alpha chain contains the guanine nucleotide binding site.</text>
</comment>
<evidence type="ECO:0000256" key="10">
    <source>
        <dbReference type="ARBA" id="ARBA00023288"/>
    </source>
</evidence>
<sequence>MGACLSSAGAPEQRDRTHSARIDKHLEDNTRNAKNEYKILLLGSGESGKSTIVKQMKIIHQNGYTPEELFVYRLTVIKNLIDSAQTIVLAMRQFKMEPEHLENRVEADANAALTPAMGKIIAALWKDPVISKLIQRSNEFYIMDNASYFFESAMRIARPDYVPSEQDVLNARSKTVGVLETRFRMGELSINLVDVGGQRSERNKWIHCFEAVTTILFCVALSEYDQALLEDSKQNRMAESLVLFESIINSRTSASHTDPRLKLPLRPLVDYFPEYTGGDDVGKAAKYILWRFTSVNHAKLNIYPHLTQATDTANIRLVFAAVKETLLQNSLRETGIL</sequence>
<feature type="binding site" evidence="12">
    <location>
        <begin position="169"/>
        <end position="175"/>
    </location>
    <ligand>
        <name>GTP</name>
        <dbReference type="ChEBI" id="CHEBI:37565"/>
    </ligand>
</feature>
<dbReference type="InterPro" id="IPR001019">
    <property type="entry name" value="Gprotein_alpha_su"/>
</dbReference>
<accession>A0A2N1JHC7</accession>
<evidence type="ECO:0000256" key="5">
    <source>
        <dbReference type="ARBA" id="ARBA00022741"/>
    </source>
</evidence>
<protein>
    <recommendedName>
        <fullName evidence="11">Guanine nucleotide-binding protein alpha-3 subunit</fullName>
    </recommendedName>
</protein>
<organism evidence="14 15">
    <name type="scientific">Malassezia vespertilionis</name>
    <dbReference type="NCBI Taxonomy" id="2020962"/>
    <lineage>
        <taxon>Eukaryota</taxon>
        <taxon>Fungi</taxon>
        <taxon>Dikarya</taxon>
        <taxon>Basidiomycota</taxon>
        <taxon>Ustilaginomycotina</taxon>
        <taxon>Malasseziomycetes</taxon>
        <taxon>Malasseziales</taxon>
        <taxon>Malasseziaceae</taxon>
        <taxon>Malassezia</taxon>
    </lineage>
</organism>
<reference evidence="14 15" key="1">
    <citation type="submission" date="2017-10" db="EMBL/GenBank/DDBJ databases">
        <title>A novel species of cold-tolerant Malassezia isolated from bats.</title>
        <authorList>
            <person name="Lorch J.M."/>
            <person name="Palmer J.M."/>
            <person name="Vanderwolf K.J."/>
            <person name="Schmidt K.Z."/>
            <person name="Verant M.L."/>
            <person name="Weller T.J."/>
            <person name="Blehert D.S."/>
        </authorList>
    </citation>
    <scope>NUCLEOTIDE SEQUENCE [LARGE SCALE GENOMIC DNA]</scope>
    <source>
        <strain evidence="14 15">NWHC:44797-103</strain>
    </source>
</reference>
<dbReference type="EMBL" id="KZ454987">
    <property type="protein sequence ID" value="PKI85937.1"/>
    <property type="molecule type" value="Genomic_DNA"/>
</dbReference>
<dbReference type="GO" id="GO:0007189">
    <property type="term" value="P:adenylate cyclase-activating G protein-coupled receptor signaling pathway"/>
    <property type="evidence" value="ECO:0007669"/>
    <property type="project" value="TreeGrafter"/>
</dbReference>
<dbReference type="FunFam" id="3.40.50.300:FF:000181">
    <property type="entry name" value="Guanine nucleotide-binding protein subunit alpha"/>
    <property type="match status" value="1"/>
</dbReference>
<evidence type="ECO:0000313" key="14">
    <source>
        <dbReference type="EMBL" id="PKI85937.1"/>
    </source>
</evidence>
<dbReference type="Gene3D" id="1.10.400.10">
    <property type="entry name" value="GI Alpha 1, domain 2-like"/>
    <property type="match status" value="1"/>
</dbReference>
<keyword evidence="7 12" id="KW-0342">GTP-binding</keyword>
<gene>
    <name evidence="14" type="primary">GPA2</name>
    <name evidence="14" type="ORF">MVES_000166</name>
</gene>
<keyword evidence="4 13" id="KW-0479">Metal-binding</keyword>
<evidence type="ECO:0000313" key="15">
    <source>
        <dbReference type="Proteomes" id="UP000232875"/>
    </source>
</evidence>
<dbReference type="SUPFAM" id="SSF47895">
    <property type="entry name" value="Transducin (alpha subunit), insertion domain"/>
    <property type="match status" value="1"/>
</dbReference>
<dbReference type="PRINTS" id="PR00318">
    <property type="entry name" value="GPROTEINA"/>
</dbReference>
<keyword evidence="3" id="KW-0519">Myristate</keyword>
<evidence type="ECO:0000256" key="8">
    <source>
        <dbReference type="ARBA" id="ARBA00023139"/>
    </source>
</evidence>
<dbReference type="Gene3D" id="3.40.50.300">
    <property type="entry name" value="P-loop containing nucleotide triphosphate hydrolases"/>
    <property type="match status" value="1"/>
</dbReference>
<dbReference type="GO" id="GO:0031683">
    <property type="term" value="F:G-protein beta/gamma-subunit complex binding"/>
    <property type="evidence" value="ECO:0007669"/>
    <property type="project" value="InterPro"/>
</dbReference>
<feature type="binding site" evidence="12">
    <location>
        <begin position="46"/>
        <end position="51"/>
    </location>
    <ligand>
        <name>GTP</name>
        <dbReference type="ChEBI" id="CHEBI:37565"/>
    </ligand>
</feature>
<dbReference type="SUPFAM" id="SSF52540">
    <property type="entry name" value="P-loop containing nucleoside triphosphate hydrolases"/>
    <property type="match status" value="1"/>
</dbReference>
<dbReference type="CDD" id="cd00066">
    <property type="entry name" value="G-alpha"/>
    <property type="match status" value="1"/>
</dbReference>
<feature type="binding site" evidence="12">
    <location>
        <begin position="194"/>
        <end position="198"/>
    </location>
    <ligand>
        <name>GTP</name>
        <dbReference type="ChEBI" id="CHEBI:37565"/>
    </ligand>
</feature>
<dbReference type="OrthoDB" id="5817230at2759"/>
<keyword evidence="5 12" id="KW-0547">Nucleotide-binding</keyword>
<keyword evidence="10" id="KW-0449">Lipoprotein</keyword>
<dbReference type="FunFam" id="3.40.50.300:FF:000692">
    <property type="entry name" value="Guanine nucleotide-binding protein subunit alpha"/>
    <property type="match status" value="1"/>
</dbReference>
<dbReference type="GO" id="GO:0005834">
    <property type="term" value="C:heterotrimeric G-protein complex"/>
    <property type="evidence" value="ECO:0007669"/>
    <property type="project" value="TreeGrafter"/>
</dbReference>
<keyword evidence="15" id="KW-1185">Reference proteome</keyword>
<keyword evidence="6 13" id="KW-0460">Magnesium</keyword>
<dbReference type="GO" id="GO:0001664">
    <property type="term" value="F:G protein-coupled receptor binding"/>
    <property type="evidence" value="ECO:0007669"/>
    <property type="project" value="TreeGrafter"/>
</dbReference>
<feature type="binding site" evidence="13">
    <location>
        <position position="175"/>
    </location>
    <ligand>
        <name>Mg(2+)</name>
        <dbReference type="ChEBI" id="CHEBI:18420"/>
    </ligand>
</feature>
<comment type="similarity">
    <text evidence="1">Belongs to the G-alpha family.</text>
</comment>
<dbReference type="InterPro" id="IPR011025">
    <property type="entry name" value="GproteinA_insert"/>
</dbReference>